<evidence type="ECO:0000313" key="3">
    <source>
        <dbReference type="EMBL" id="ADV50646.1"/>
    </source>
</evidence>
<dbReference type="HOGENOM" id="CLU_033863_15_3_10"/>
<name>E6X6T3_CELAD</name>
<dbReference type="PANTHER" id="PTHR22911">
    <property type="entry name" value="ACYL-MALONYL CONDENSING ENZYME-RELATED"/>
    <property type="match status" value="1"/>
</dbReference>
<evidence type="ECO:0000313" key="4">
    <source>
        <dbReference type="Proteomes" id="UP000008634"/>
    </source>
</evidence>
<dbReference type="KEGG" id="cao:Celal_3381"/>
<keyword evidence="1" id="KW-0812">Transmembrane</keyword>
<feature type="transmembrane region" description="Helical" evidence="1">
    <location>
        <begin position="51"/>
        <end position="71"/>
    </location>
</feature>
<gene>
    <name evidence="3" type="ordered locus">Celal_3381</name>
</gene>
<dbReference type="InterPro" id="IPR037185">
    <property type="entry name" value="EmrE-like"/>
</dbReference>
<feature type="transmembrane region" description="Helical" evidence="1">
    <location>
        <begin position="248"/>
        <end position="265"/>
    </location>
</feature>
<feature type="transmembrane region" description="Helical" evidence="1">
    <location>
        <begin position="77"/>
        <end position="94"/>
    </location>
</feature>
<feature type="transmembrane region" description="Helical" evidence="1">
    <location>
        <begin position="221"/>
        <end position="242"/>
    </location>
</feature>
<dbReference type="InterPro" id="IPR000620">
    <property type="entry name" value="EamA_dom"/>
</dbReference>
<dbReference type="Pfam" id="PF00892">
    <property type="entry name" value="EamA"/>
    <property type="match status" value="2"/>
</dbReference>
<feature type="transmembrane region" description="Helical" evidence="1">
    <location>
        <begin position="195"/>
        <end position="214"/>
    </location>
</feature>
<feature type="domain" description="EamA" evidence="2">
    <location>
        <begin position="1"/>
        <end position="121"/>
    </location>
</feature>
<feature type="transmembrane region" description="Helical" evidence="1">
    <location>
        <begin position="106"/>
        <end position="125"/>
    </location>
</feature>
<keyword evidence="4" id="KW-1185">Reference proteome</keyword>
<accession>E6X6T3</accession>
<organism evidence="3 4">
    <name type="scientific">Cellulophaga algicola (strain DSM 14237 / IC166 / ACAM 630)</name>
    <dbReference type="NCBI Taxonomy" id="688270"/>
    <lineage>
        <taxon>Bacteria</taxon>
        <taxon>Pseudomonadati</taxon>
        <taxon>Bacteroidota</taxon>
        <taxon>Flavobacteriia</taxon>
        <taxon>Flavobacteriales</taxon>
        <taxon>Flavobacteriaceae</taxon>
        <taxon>Cellulophaga</taxon>
    </lineage>
</organism>
<dbReference type="PANTHER" id="PTHR22911:SF79">
    <property type="entry name" value="MOBA-LIKE NTP TRANSFERASE DOMAIN-CONTAINING PROTEIN"/>
    <property type="match status" value="1"/>
</dbReference>
<feature type="domain" description="EamA" evidence="2">
    <location>
        <begin position="133"/>
        <end position="262"/>
    </location>
</feature>
<protein>
    <recommendedName>
        <fullName evidence="2">EamA domain-containing protein</fullName>
    </recommendedName>
</protein>
<dbReference type="AlphaFoldDB" id="E6X6T3"/>
<feature type="transmembrane region" description="Helical" evidence="1">
    <location>
        <begin position="131"/>
        <end position="152"/>
    </location>
</feature>
<evidence type="ECO:0000259" key="2">
    <source>
        <dbReference type="Pfam" id="PF00892"/>
    </source>
</evidence>
<dbReference type="STRING" id="688270.Celal_3381"/>
<dbReference type="EMBL" id="CP002453">
    <property type="protein sequence ID" value="ADV50646.1"/>
    <property type="molecule type" value="Genomic_DNA"/>
</dbReference>
<proteinExistence type="predicted"/>
<dbReference type="GO" id="GO:0016020">
    <property type="term" value="C:membrane"/>
    <property type="evidence" value="ECO:0007669"/>
    <property type="project" value="InterPro"/>
</dbReference>
<reference evidence="3 4" key="1">
    <citation type="journal article" date="2010" name="Stand. Genomic Sci.">
        <title>Complete genome sequence of Cellulophaga algicola type strain (IC166).</title>
        <authorList>
            <person name="Abt B."/>
            <person name="Lu M."/>
            <person name="Misra M."/>
            <person name="Han C."/>
            <person name="Nolan M."/>
            <person name="Lucas S."/>
            <person name="Hammon N."/>
            <person name="Deshpande S."/>
            <person name="Cheng J.F."/>
            <person name="Tapia R."/>
            <person name="Goodwin L."/>
            <person name="Pitluck S."/>
            <person name="Liolios K."/>
            <person name="Pagani I."/>
            <person name="Ivanova N."/>
            <person name="Mavromatis K."/>
            <person name="Ovchinikova G."/>
            <person name="Pati A."/>
            <person name="Chen A."/>
            <person name="Palaniappan K."/>
            <person name="Land M."/>
            <person name="Hauser L."/>
            <person name="Chang Y.J."/>
            <person name="Jeffries C.D."/>
            <person name="Detter J.C."/>
            <person name="Brambilla E."/>
            <person name="Rohde M."/>
            <person name="Tindall B.J."/>
            <person name="Goker M."/>
            <person name="Woyke T."/>
            <person name="Bristow J."/>
            <person name="Eisen J.A."/>
            <person name="Markowitz V."/>
            <person name="Hugenholtz P."/>
            <person name="Kyrpides N.C."/>
            <person name="Klenk H.P."/>
            <person name="Lapidus A."/>
        </authorList>
    </citation>
    <scope>NUCLEOTIDE SEQUENCE [LARGE SCALE GENOMIC DNA]</scope>
    <source>
        <strain evidence="4">DSM 14237 / IC166 / ACAM 630</strain>
    </source>
</reference>
<keyword evidence="1" id="KW-0472">Membrane</keyword>
<keyword evidence="1" id="KW-1133">Transmembrane helix</keyword>
<evidence type="ECO:0000256" key="1">
    <source>
        <dbReference type="SAM" id="Phobius"/>
    </source>
</evidence>
<dbReference type="SUPFAM" id="SSF103481">
    <property type="entry name" value="Multidrug resistance efflux transporter EmrE"/>
    <property type="match status" value="2"/>
</dbReference>
<feature type="transmembrane region" description="Helical" evidence="1">
    <location>
        <begin position="20"/>
        <end position="39"/>
    </location>
</feature>
<feature type="transmembrane region" description="Helical" evidence="1">
    <location>
        <begin position="164"/>
        <end position="183"/>
    </location>
</feature>
<sequence>MLFVSTSGTLGRYVNLPVPVTIGLRSVIAVLLLVSYCKWKKISLRIDKKHLLPVLVSGLLLGLHWITYFYALRLSNVAIGMISLFTYPILTAFLEPILLKTKFQRIHLFLALLVLTGIYFLVPNFDVTNKYTLAVCIGVLSALFYSLRNLLLKAKAATYNGSMLMCYQLIVIGVLLAPFYFTVNFNVVLADWKGLVALALLTTAIGHTLFLNSFKNFSITTVSILSSVQPIYGIILGAIVLSEFPEKNTLIGGFLILSSVVIESIRSSKKA</sequence>
<dbReference type="Proteomes" id="UP000008634">
    <property type="component" value="Chromosome"/>
</dbReference>
<dbReference type="eggNOG" id="COG0697">
    <property type="taxonomic scope" value="Bacteria"/>
</dbReference>